<dbReference type="AlphaFoldDB" id="A0A1G6WQM5"/>
<evidence type="ECO:0000259" key="1">
    <source>
        <dbReference type="PROSITE" id="PS51729"/>
    </source>
</evidence>
<gene>
    <name evidence="2" type="ORF">SAMN04489747_1508</name>
</gene>
<dbReference type="EMBL" id="LT629688">
    <property type="protein sequence ID" value="SDD68240.1"/>
    <property type="molecule type" value="Genomic_DNA"/>
</dbReference>
<reference evidence="2 3" key="1">
    <citation type="submission" date="2016-10" db="EMBL/GenBank/DDBJ databases">
        <authorList>
            <person name="de Groot N.N."/>
        </authorList>
    </citation>
    <scope>NUCLEOTIDE SEQUENCE [LARGE SCALE GENOMIC DNA]</scope>
    <source>
        <strain evidence="2 3">MON 2.2</strain>
    </source>
</reference>
<evidence type="ECO:0000313" key="3">
    <source>
        <dbReference type="Proteomes" id="UP000198546"/>
    </source>
</evidence>
<dbReference type="Pfam" id="PF14542">
    <property type="entry name" value="Acetyltransf_CG"/>
    <property type="match status" value="1"/>
</dbReference>
<dbReference type="CDD" id="cd04301">
    <property type="entry name" value="NAT_SF"/>
    <property type="match status" value="1"/>
</dbReference>
<dbReference type="PANTHER" id="PTHR31435">
    <property type="entry name" value="PROTEIN NATD1"/>
    <property type="match status" value="1"/>
</dbReference>
<feature type="domain" description="N-acetyltransferase" evidence="1">
    <location>
        <begin position="6"/>
        <end position="92"/>
    </location>
</feature>
<accession>A0A1G6WQM5</accession>
<dbReference type="Gene3D" id="3.40.630.30">
    <property type="match status" value="1"/>
</dbReference>
<dbReference type="RefSeq" id="WP_090592054.1">
    <property type="nucleotide sequence ID" value="NZ_LT629688.1"/>
</dbReference>
<sequence length="106" mass="11539">MDLVLTDVATASRFEARAGEELAGYLEYQLADGLMVVMHTEVLPASEGQGVGGALARHALDDIRRRDVKVLVVCPFVRGWIERHPDYADLLYGSAPRTGNAATPEE</sequence>
<proteinExistence type="predicted"/>
<keyword evidence="3" id="KW-1185">Reference proteome</keyword>
<dbReference type="STRING" id="675864.SAMN04489747_1508"/>
<organism evidence="2 3">
    <name type="scientific">Auraticoccus monumenti</name>
    <dbReference type="NCBI Taxonomy" id="675864"/>
    <lineage>
        <taxon>Bacteria</taxon>
        <taxon>Bacillati</taxon>
        <taxon>Actinomycetota</taxon>
        <taxon>Actinomycetes</taxon>
        <taxon>Propionibacteriales</taxon>
        <taxon>Propionibacteriaceae</taxon>
        <taxon>Auraticoccus</taxon>
    </lineage>
</organism>
<dbReference type="SUPFAM" id="SSF55729">
    <property type="entry name" value="Acyl-CoA N-acyltransferases (Nat)"/>
    <property type="match status" value="1"/>
</dbReference>
<dbReference type="InterPro" id="IPR016181">
    <property type="entry name" value="Acyl_CoA_acyltransferase"/>
</dbReference>
<dbReference type="Proteomes" id="UP000198546">
    <property type="component" value="Chromosome i"/>
</dbReference>
<dbReference type="OrthoDB" id="5405911at2"/>
<protein>
    <recommendedName>
        <fullName evidence="1">N-acetyltransferase domain-containing protein</fullName>
    </recommendedName>
</protein>
<name>A0A1G6WQM5_9ACTN</name>
<evidence type="ECO:0000313" key="2">
    <source>
        <dbReference type="EMBL" id="SDD68240.1"/>
    </source>
</evidence>
<dbReference type="PANTHER" id="PTHR31435:SF10">
    <property type="entry name" value="BSR4717 PROTEIN"/>
    <property type="match status" value="1"/>
</dbReference>
<dbReference type="PROSITE" id="PS51729">
    <property type="entry name" value="GNAT_YJDJ"/>
    <property type="match status" value="1"/>
</dbReference>
<dbReference type="InterPro" id="IPR031165">
    <property type="entry name" value="GNAT_YJDJ"/>
</dbReference>
<dbReference type="InterPro" id="IPR045057">
    <property type="entry name" value="Gcn5-rel_NAT"/>
</dbReference>